<organism evidence="1 2">
    <name type="scientific">Arthrobacter wenxiniae</name>
    <dbReference type="NCBI Taxonomy" id="2713570"/>
    <lineage>
        <taxon>Bacteria</taxon>
        <taxon>Bacillati</taxon>
        <taxon>Actinomycetota</taxon>
        <taxon>Actinomycetes</taxon>
        <taxon>Micrococcales</taxon>
        <taxon>Micrococcaceae</taxon>
        <taxon>Arthrobacter</taxon>
    </lineage>
</organism>
<evidence type="ECO:0000313" key="1">
    <source>
        <dbReference type="EMBL" id="NVM96371.1"/>
    </source>
</evidence>
<dbReference type="EMBL" id="JAAMFM010000030">
    <property type="protein sequence ID" value="NVM96371.1"/>
    <property type="molecule type" value="Genomic_DNA"/>
</dbReference>
<accession>A0A7Y7M150</accession>
<keyword evidence="2" id="KW-1185">Reference proteome</keyword>
<reference evidence="1 2" key="1">
    <citation type="submission" date="2020-02" db="EMBL/GenBank/DDBJ databases">
        <title>Genome sequence of strain AETb3-4.</title>
        <authorList>
            <person name="Gao J."/>
            <person name="Zhang X."/>
        </authorList>
    </citation>
    <scope>NUCLEOTIDE SEQUENCE [LARGE SCALE GENOMIC DNA]</scope>
    <source>
        <strain evidence="1 2">AETb3-4</strain>
    </source>
</reference>
<protein>
    <submittedName>
        <fullName evidence="1">Uncharacterized protein</fullName>
    </submittedName>
</protein>
<evidence type="ECO:0000313" key="2">
    <source>
        <dbReference type="Proteomes" id="UP000543556"/>
    </source>
</evidence>
<gene>
    <name evidence="1" type="ORF">G6034_15940</name>
</gene>
<dbReference type="RefSeq" id="WP_176636094.1">
    <property type="nucleotide sequence ID" value="NZ_JAAMFM010000030.1"/>
</dbReference>
<name>A0A7Y7M150_9MICC</name>
<proteinExistence type="predicted"/>
<dbReference type="Proteomes" id="UP000543556">
    <property type="component" value="Unassembled WGS sequence"/>
</dbReference>
<sequence>MKQQGAALRISLAEIAALAQVKRPVVSMWRSRSRATSTPFPEPVRVIRGQQLFDAGEVATWLESTRHGNNPQAAADMAAFARGDSARTDPEAAFAAQTALVTLHRLTGGPLAGLDRDDLLDAADDADPDDEFLYSEIEGLGRTAPAAAAHADQLVDAAYSPAAAFEQLLGGRFRAGLRGQAETALAQRAVDLAARTAVELAAGNGTGRPVFVDSTPGGSDLLVKVLNLLPEDADPLVLTRDGRDQASRTARRRLLVHGARRRPLAVSDGGQFTVGAPAVHVASYPPPGTPDLAAPDILADIENTVLQMDDSQRGVVMAPAAVLTDALDDAKAAAARSDLLRSGRVRAIVRLPAGLVPAKARQALGLWVLGPAHASVPIAERWTMVADVTDTPLTADAVQDLVGDLAVSLGTAGLIRAHAMRFARTVPTSRLLARRGALVRHAVPRRNGPTAAEQAVRADQLVAQLNDPAAVPAPLPVRVSLGHGAPNTEMVDVLLSQGHLRYVPGVRLAAGLPVADDGGARVLGPADLGRGAGKGRRGPAVRRIDRLVLAANHPTARLTEPGDVVFATVPTPAATVDAEGGAVVEYPARVLRVSGADPGGLMPELLAADINAAASKDWRHWALRLVPHAAAQQLQHVLGLLEQERGAAQLRLDRLTELTTLLRDGVSAGGLAVDATIDLT</sequence>
<comment type="caution">
    <text evidence="1">The sequence shown here is derived from an EMBL/GenBank/DDBJ whole genome shotgun (WGS) entry which is preliminary data.</text>
</comment>
<dbReference type="AlphaFoldDB" id="A0A7Y7M150"/>